<evidence type="ECO:0000313" key="1">
    <source>
        <dbReference type="EMBL" id="TMS56811.1"/>
    </source>
</evidence>
<keyword evidence="2" id="KW-1185">Reference proteome</keyword>
<proteinExistence type="predicted"/>
<accession>A0ACD3SKS0</accession>
<gene>
    <name evidence="1" type="ORF">MW7_017245</name>
</gene>
<comment type="caution">
    <text evidence="1">The sequence shown here is derived from an EMBL/GenBank/DDBJ whole genome shotgun (WGS) entry which is preliminary data.</text>
</comment>
<organism evidence="1 2">
    <name type="scientific">Imbroritus primus</name>
    <dbReference type="NCBI Taxonomy" id="3058603"/>
    <lineage>
        <taxon>Bacteria</taxon>
        <taxon>Pseudomonadati</taxon>
        <taxon>Pseudomonadota</taxon>
        <taxon>Betaproteobacteria</taxon>
        <taxon>Burkholderiales</taxon>
        <taxon>Burkholderiaceae</taxon>
        <taxon>Imbroritus</taxon>
    </lineage>
</organism>
<dbReference type="EMBL" id="AKCV02000026">
    <property type="protein sequence ID" value="TMS56811.1"/>
    <property type="molecule type" value="Genomic_DNA"/>
</dbReference>
<sequence>MSQSDRAAAIAWIRQKIDEYALTLDDLGPFPELPENPGTPVHAAALYRSADGKTWDGEGDMPEWLRRAVAAGQSPEHFRGG</sequence>
<evidence type="ECO:0000313" key="2">
    <source>
        <dbReference type="Proteomes" id="UP000004277"/>
    </source>
</evidence>
<reference evidence="1" key="1">
    <citation type="submission" date="2019-05" db="EMBL/GenBank/DDBJ databases">
        <title>Revised genome assembly of Burkholderiaceae (previously Ralstonia) sp. PBA.</title>
        <authorList>
            <person name="Gan H.M."/>
        </authorList>
    </citation>
    <scope>NUCLEOTIDE SEQUENCE</scope>
    <source>
        <strain evidence="1">PBA</strain>
    </source>
</reference>
<name>A0ACD3SKS0_9BURK</name>
<protein>
    <submittedName>
        <fullName evidence="1">Histidine biosynthesis protein</fullName>
    </submittedName>
</protein>
<dbReference type="Proteomes" id="UP000004277">
    <property type="component" value="Unassembled WGS sequence"/>
</dbReference>